<reference evidence="8 9" key="1">
    <citation type="submission" date="2019-07" db="EMBL/GenBank/DDBJ databases">
        <title>Tepidimonas thermarum AA-1 draft genome.</title>
        <authorList>
            <person name="Da Costa M.S."/>
            <person name="Froufe H.J.C."/>
            <person name="Egas C."/>
            <person name="Albuquerque L."/>
        </authorList>
    </citation>
    <scope>NUCLEOTIDE SEQUENCE [LARGE SCALE GENOMIC DNA]</scope>
    <source>
        <strain evidence="8 9">AA-1</strain>
    </source>
</reference>
<gene>
    <name evidence="4 8" type="primary">prmC</name>
    <name evidence="8" type="ORF">Tther_00498</name>
</gene>
<evidence type="ECO:0000256" key="1">
    <source>
        <dbReference type="ARBA" id="ARBA00022603"/>
    </source>
</evidence>
<evidence type="ECO:0000313" key="8">
    <source>
        <dbReference type="EMBL" id="TSE31439.1"/>
    </source>
</evidence>
<dbReference type="InterPro" id="IPR019874">
    <property type="entry name" value="RF_methyltr_PrmC"/>
</dbReference>
<dbReference type="GO" id="GO:0032259">
    <property type="term" value="P:methylation"/>
    <property type="evidence" value="ECO:0007669"/>
    <property type="project" value="UniProtKB-KW"/>
</dbReference>
<dbReference type="InterPro" id="IPR050320">
    <property type="entry name" value="N5-glutamine_MTase"/>
</dbReference>
<evidence type="ECO:0000259" key="6">
    <source>
        <dbReference type="Pfam" id="PF13649"/>
    </source>
</evidence>
<dbReference type="Gene3D" id="3.40.50.150">
    <property type="entry name" value="Vaccinia Virus protein VP39"/>
    <property type="match status" value="1"/>
</dbReference>
<keyword evidence="2 4" id="KW-0808">Transferase</keyword>
<evidence type="ECO:0000256" key="2">
    <source>
        <dbReference type="ARBA" id="ARBA00022679"/>
    </source>
</evidence>
<keyword evidence="3 4" id="KW-0949">S-adenosyl-L-methionine</keyword>
<dbReference type="InterPro" id="IPR040758">
    <property type="entry name" value="PrmC_N"/>
</dbReference>
<dbReference type="InterPro" id="IPR004556">
    <property type="entry name" value="HemK-like"/>
</dbReference>
<dbReference type="InterPro" id="IPR041698">
    <property type="entry name" value="Methyltransf_25"/>
</dbReference>
<feature type="domain" description="Methyltransferase" evidence="6">
    <location>
        <begin position="130"/>
        <end position="183"/>
    </location>
</feature>
<protein>
    <recommendedName>
        <fullName evidence="4">Release factor glutamine methyltransferase</fullName>
        <shortName evidence="4">RF MTase</shortName>
        <ecNumber evidence="4">2.1.1.297</ecNumber>
    </recommendedName>
    <alternativeName>
        <fullName evidence="4">N5-glutamine methyltransferase PrmC</fullName>
    </alternativeName>
    <alternativeName>
        <fullName evidence="4">Protein-(glutamine-N5) MTase PrmC</fullName>
    </alternativeName>
    <alternativeName>
        <fullName evidence="4">Protein-glutamine N-methyltransferase PrmC</fullName>
    </alternativeName>
</protein>
<evidence type="ECO:0000256" key="4">
    <source>
        <dbReference type="HAMAP-Rule" id="MF_02126"/>
    </source>
</evidence>
<keyword evidence="1 4" id="KW-0489">Methyltransferase</keyword>
<feature type="binding site" evidence="4">
    <location>
        <position position="157"/>
    </location>
    <ligand>
        <name>S-adenosyl-L-methionine</name>
        <dbReference type="ChEBI" id="CHEBI:59789"/>
    </ligand>
</feature>
<dbReference type="GO" id="GO:0102559">
    <property type="term" value="F:peptide chain release factor N(5)-glutamine methyltransferase activity"/>
    <property type="evidence" value="ECO:0007669"/>
    <property type="project" value="UniProtKB-EC"/>
</dbReference>
<feature type="binding site" evidence="4">
    <location>
        <begin position="134"/>
        <end position="138"/>
    </location>
    <ligand>
        <name>S-adenosyl-L-methionine</name>
        <dbReference type="ChEBI" id="CHEBI:59789"/>
    </ligand>
</feature>
<feature type="binding site" evidence="4">
    <location>
        <position position="221"/>
    </location>
    <ligand>
        <name>S-adenosyl-L-methionine</name>
        <dbReference type="ChEBI" id="CHEBI:59789"/>
    </ligand>
</feature>
<dbReference type="Pfam" id="PF13649">
    <property type="entry name" value="Methyltransf_25"/>
    <property type="match status" value="1"/>
</dbReference>
<dbReference type="PROSITE" id="PS00092">
    <property type="entry name" value="N6_MTASE"/>
    <property type="match status" value="1"/>
</dbReference>
<proteinExistence type="inferred from homology"/>
<dbReference type="EMBL" id="VJOL01000005">
    <property type="protein sequence ID" value="TSE31439.1"/>
    <property type="molecule type" value="Genomic_DNA"/>
</dbReference>
<evidence type="ECO:0000256" key="5">
    <source>
        <dbReference type="SAM" id="MobiDB-lite"/>
    </source>
</evidence>
<accession>A0A554X6H9</accession>
<evidence type="ECO:0000313" key="9">
    <source>
        <dbReference type="Proteomes" id="UP000318542"/>
    </source>
</evidence>
<dbReference type="Proteomes" id="UP000318542">
    <property type="component" value="Unassembled WGS sequence"/>
</dbReference>
<feature type="binding site" evidence="4">
    <location>
        <begin position="221"/>
        <end position="224"/>
    </location>
    <ligand>
        <name>substrate</name>
    </ligand>
</feature>
<dbReference type="PANTHER" id="PTHR18895:SF74">
    <property type="entry name" value="MTRF1L RELEASE FACTOR GLUTAMINE METHYLTRANSFERASE"/>
    <property type="match status" value="1"/>
</dbReference>
<dbReference type="InterPro" id="IPR002052">
    <property type="entry name" value="DNA_methylase_N6_adenine_CS"/>
</dbReference>
<keyword evidence="9" id="KW-1185">Reference proteome</keyword>
<feature type="region of interest" description="Disordered" evidence="5">
    <location>
        <begin position="305"/>
        <end position="333"/>
    </location>
</feature>
<dbReference type="EC" id="2.1.1.297" evidence="4"/>
<dbReference type="AlphaFoldDB" id="A0A554X6H9"/>
<dbReference type="NCBIfam" id="TIGR03534">
    <property type="entry name" value="RF_mod_PrmC"/>
    <property type="match status" value="1"/>
</dbReference>
<dbReference type="NCBIfam" id="TIGR00536">
    <property type="entry name" value="hemK_fam"/>
    <property type="match status" value="1"/>
</dbReference>
<organism evidence="8 9">
    <name type="scientific">Tepidimonas thermarum</name>
    <dbReference type="NCBI Taxonomy" id="335431"/>
    <lineage>
        <taxon>Bacteria</taxon>
        <taxon>Pseudomonadati</taxon>
        <taxon>Pseudomonadota</taxon>
        <taxon>Betaproteobacteria</taxon>
        <taxon>Burkholderiales</taxon>
        <taxon>Tepidimonas</taxon>
    </lineage>
</organism>
<dbReference type="Pfam" id="PF17827">
    <property type="entry name" value="PrmC_N"/>
    <property type="match status" value="1"/>
</dbReference>
<name>A0A554X6H9_9BURK</name>
<comment type="caution">
    <text evidence="8">The sequence shown here is derived from an EMBL/GenBank/DDBJ whole genome shotgun (WGS) entry which is preliminary data.</text>
</comment>
<feature type="binding site" evidence="4">
    <location>
        <position position="184"/>
    </location>
    <ligand>
        <name>S-adenosyl-L-methionine</name>
        <dbReference type="ChEBI" id="CHEBI:59789"/>
    </ligand>
</feature>
<evidence type="ECO:0000256" key="3">
    <source>
        <dbReference type="ARBA" id="ARBA00022691"/>
    </source>
</evidence>
<comment type="catalytic activity">
    <reaction evidence="4">
        <text>L-glutaminyl-[peptide chain release factor] + S-adenosyl-L-methionine = N(5)-methyl-L-glutaminyl-[peptide chain release factor] + S-adenosyl-L-homocysteine + H(+)</text>
        <dbReference type="Rhea" id="RHEA:42896"/>
        <dbReference type="Rhea" id="RHEA-COMP:10271"/>
        <dbReference type="Rhea" id="RHEA-COMP:10272"/>
        <dbReference type="ChEBI" id="CHEBI:15378"/>
        <dbReference type="ChEBI" id="CHEBI:30011"/>
        <dbReference type="ChEBI" id="CHEBI:57856"/>
        <dbReference type="ChEBI" id="CHEBI:59789"/>
        <dbReference type="ChEBI" id="CHEBI:61891"/>
        <dbReference type="EC" id="2.1.1.297"/>
    </reaction>
</comment>
<dbReference type="PANTHER" id="PTHR18895">
    <property type="entry name" value="HEMK METHYLTRANSFERASE"/>
    <property type="match status" value="1"/>
</dbReference>
<dbReference type="OrthoDB" id="9800643at2"/>
<dbReference type="SUPFAM" id="SSF53335">
    <property type="entry name" value="S-adenosyl-L-methionine-dependent methyltransferases"/>
    <property type="match status" value="1"/>
</dbReference>
<sequence>MAAVPLPPQPRAGAPAGATLRAALQHAQARGLQRLDAQWLLLHALGRPPSDRAWLLAHDDAPLDAATADHYAALCQRRLDGEPLAYLTGQRGFYGLTLQVDARVLDPRPDTETLVDWALALLPADAHAQVLDLGTGSGAIALAVQHARPRARVWGLDSSADALQVAAANGRRLGLPVRWLCGHWWADWAAWPAAAGAAPAATHAPRDAPAWPARFDLVLANPPYLRADDPHLPALRHEPRSALVAGDDGLADLRAIIAGAPARLATGGWLLLEHGWDQADAVAALLRARGFADIDHRHDLGGHRRCTGGRWPHDTPADTDIPRAASGAPRQWR</sequence>
<dbReference type="InterPro" id="IPR029063">
    <property type="entry name" value="SAM-dependent_MTases_sf"/>
</dbReference>
<feature type="domain" description="Release factor glutamine methyltransferase N-terminal" evidence="7">
    <location>
        <begin position="23"/>
        <end position="89"/>
    </location>
</feature>
<dbReference type="GO" id="GO:0003676">
    <property type="term" value="F:nucleic acid binding"/>
    <property type="evidence" value="ECO:0007669"/>
    <property type="project" value="InterPro"/>
</dbReference>
<comment type="function">
    <text evidence="4">Methylates the class 1 translation termination release factors RF1/PrfA and RF2/PrfB on the glutamine residue of the universally conserved GGQ motif.</text>
</comment>
<evidence type="ECO:0000259" key="7">
    <source>
        <dbReference type="Pfam" id="PF17827"/>
    </source>
</evidence>
<dbReference type="HAMAP" id="MF_02126">
    <property type="entry name" value="RF_methyltr_PrmC"/>
    <property type="match status" value="1"/>
</dbReference>
<comment type="similarity">
    <text evidence="4">Belongs to the protein N5-glutamine methyltransferase family. PrmC subfamily.</text>
</comment>
<dbReference type="RefSeq" id="WP_143900553.1">
    <property type="nucleotide sequence ID" value="NZ_VJOL01000005.1"/>
</dbReference>
<dbReference type="Gene3D" id="1.10.8.10">
    <property type="entry name" value="DNA helicase RuvA subunit, C-terminal domain"/>
    <property type="match status" value="1"/>
</dbReference>
<dbReference type="CDD" id="cd02440">
    <property type="entry name" value="AdoMet_MTases"/>
    <property type="match status" value="1"/>
</dbReference>